<reference evidence="2 3" key="1">
    <citation type="journal article" date="2014" name="PLoS Genet.">
        <title>The Genome of Spironucleus salmonicida Highlights a Fish Pathogen Adapted to Fluctuating Environments.</title>
        <authorList>
            <person name="Xu F."/>
            <person name="Jerlstrom-Hultqvist J."/>
            <person name="Einarsson E."/>
            <person name="Astvaldsson A."/>
            <person name="Svard S.G."/>
            <person name="Andersson J.O."/>
        </authorList>
    </citation>
    <scope>NUCLEOTIDE SEQUENCE</scope>
    <source>
        <strain evidence="3">ATCC 50377</strain>
    </source>
</reference>
<dbReference type="VEuPathDB" id="GiardiaDB:SS50377_26401"/>
<reference evidence="3" key="2">
    <citation type="submission" date="2020-12" db="EMBL/GenBank/DDBJ databases">
        <title>New Spironucleus salmonicida genome in near-complete chromosomes.</title>
        <authorList>
            <person name="Xu F."/>
            <person name="Kurt Z."/>
            <person name="Jimenez-Gonzalez A."/>
            <person name="Astvaldsson A."/>
            <person name="Andersson J.O."/>
            <person name="Svard S.G."/>
        </authorList>
    </citation>
    <scope>NUCLEOTIDE SEQUENCE</scope>
    <source>
        <strain evidence="3">ATCC 50377</strain>
    </source>
</reference>
<dbReference type="PANTHER" id="PTHR48060:SF21">
    <property type="entry name" value="L DOMAIN-LIKE PROTEIN"/>
    <property type="match status" value="1"/>
</dbReference>
<proteinExistence type="predicted"/>
<name>V6LU23_9EUKA</name>
<gene>
    <name evidence="2" type="ORF">SS50377_12130</name>
    <name evidence="3" type="ORF">SS50377_26401</name>
</gene>
<keyword evidence="1" id="KW-0732">Signal</keyword>
<protein>
    <submittedName>
        <fullName evidence="3">Leucine-rich repeat protein</fullName>
    </submittedName>
    <submittedName>
        <fullName evidence="2">Leucine-rich repeat-containing protein</fullName>
    </submittedName>
</protein>
<dbReference type="Proteomes" id="UP000018208">
    <property type="component" value="Unassembled WGS sequence"/>
</dbReference>
<evidence type="ECO:0000256" key="1">
    <source>
        <dbReference type="ARBA" id="ARBA00022729"/>
    </source>
</evidence>
<dbReference type="InterPro" id="IPR032675">
    <property type="entry name" value="LRR_dom_sf"/>
</dbReference>
<accession>V6LU23</accession>
<keyword evidence="4" id="KW-1185">Reference proteome</keyword>
<organism evidence="2">
    <name type="scientific">Spironucleus salmonicida</name>
    <dbReference type="NCBI Taxonomy" id="348837"/>
    <lineage>
        <taxon>Eukaryota</taxon>
        <taxon>Metamonada</taxon>
        <taxon>Diplomonadida</taxon>
        <taxon>Hexamitidae</taxon>
        <taxon>Hexamitinae</taxon>
        <taxon>Spironucleus</taxon>
    </lineage>
</organism>
<sequence>MAAIIMSVTALVDFYEKTGGDNWKVKLNWMEHPNYCLWYGITCDSKFNVVAIKIPGNNLIGTIPASLRSLDHLSALILPNNKIASIHPDAFQDKAFCTVDLTKNKLTEIPTCLTTAFGLFGFNKISSVPTGQISNIEMSCNKLTGKVDHTKFLTSDFTCNAVDCQDVLPHGHSCGNLVCGPCDIFQGKPK</sequence>
<dbReference type="SUPFAM" id="SSF52058">
    <property type="entry name" value="L domain-like"/>
    <property type="match status" value="1"/>
</dbReference>
<evidence type="ECO:0000313" key="2">
    <source>
        <dbReference type="EMBL" id="EST47733.1"/>
    </source>
</evidence>
<dbReference type="InterPro" id="IPR053211">
    <property type="entry name" value="DNA_repair-toleration"/>
</dbReference>
<dbReference type="EMBL" id="KI546035">
    <property type="protein sequence ID" value="EST47733.1"/>
    <property type="molecule type" value="Genomic_DNA"/>
</dbReference>
<evidence type="ECO:0000313" key="3">
    <source>
        <dbReference type="EMBL" id="KAH0572192.1"/>
    </source>
</evidence>
<dbReference type="PANTHER" id="PTHR48060">
    <property type="entry name" value="DNA DAMAGE-REPAIR/TOLERATION PROTEIN DRT100"/>
    <property type="match status" value="1"/>
</dbReference>
<dbReference type="OrthoDB" id="2015831at2759"/>
<dbReference type="Gene3D" id="3.80.10.10">
    <property type="entry name" value="Ribonuclease Inhibitor"/>
    <property type="match status" value="1"/>
</dbReference>
<dbReference type="EMBL" id="AUWU02000006">
    <property type="protein sequence ID" value="KAH0572192.1"/>
    <property type="molecule type" value="Genomic_DNA"/>
</dbReference>
<evidence type="ECO:0000313" key="4">
    <source>
        <dbReference type="Proteomes" id="UP000018208"/>
    </source>
</evidence>
<dbReference type="AlphaFoldDB" id="V6LU23"/>